<dbReference type="EMBL" id="ML120456">
    <property type="protein sequence ID" value="RPA93258.1"/>
    <property type="molecule type" value="Genomic_DNA"/>
</dbReference>
<evidence type="ECO:0000313" key="2">
    <source>
        <dbReference type="EMBL" id="RPA93258.1"/>
    </source>
</evidence>
<proteinExistence type="predicted"/>
<dbReference type="InterPro" id="IPR016208">
    <property type="entry name" value="Ald_Oxase/xanthine_DH-like"/>
</dbReference>
<dbReference type="AlphaFoldDB" id="A0A3N4J8B0"/>
<dbReference type="GO" id="GO:0016491">
    <property type="term" value="F:oxidoreductase activity"/>
    <property type="evidence" value="ECO:0007669"/>
    <property type="project" value="InterPro"/>
</dbReference>
<name>A0A3N4J8B0_9PEZI</name>
<gene>
    <name evidence="2" type="ORF">L873DRAFT_1793764</name>
</gene>
<dbReference type="PANTHER" id="PTHR11908">
    <property type="entry name" value="XANTHINE DEHYDROGENASE"/>
    <property type="match status" value="1"/>
</dbReference>
<sequence>MAVQHACQQLNARLEPFRHKYGADAPLKTLAHAAYHERNHLTANGYNKMPTIGYVWRNYVDPLPIYLYFTQGAAISEVELDVLTGSHTVLRTDIKMDVGRSINPAIDYGQIEGAFIQGQGLFTVEETLWQ</sequence>
<dbReference type="Pfam" id="PF20256">
    <property type="entry name" value="MoCoBD_2"/>
    <property type="match status" value="1"/>
</dbReference>
<dbReference type="OrthoDB" id="8300278at2759"/>
<evidence type="ECO:0000313" key="3">
    <source>
        <dbReference type="Proteomes" id="UP000276215"/>
    </source>
</evidence>
<accession>A0A3N4J8B0</accession>
<protein>
    <submittedName>
        <fullName evidence="2">Molybdopterin binding aldehyde oxidase and xanthine dehydrogenase</fullName>
    </submittedName>
</protein>
<evidence type="ECO:0000259" key="1">
    <source>
        <dbReference type="Pfam" id="PF20256"/>
    </source>
</evidence>
<dbReference type="Gene3D" id="3.30.365.10">
    <property type="entry name" value="Aldehyde oxidase/xanthine dehydrogenase, molybdopterin binding domain"/>
    <property type="match status" value="2"/>
</dbReference>
<keyword evidence="3" id="KW-1185">Reference proteome</keyword>
<feature type="domain" description="Aldehyde oxidase/xanthine dehydrogenase second molybdopterin binding" evidence="1">
    <location>
        <begin position="1"/>
        <end position="129"/>
    </location>
</feature>
<dbReference type="GO" id="GO:0005506">
    <property type="term" value="F:iron ion binding"/>
    <property type="evidence" value="ECO:0007669"/>
    <property type="project" value="InterPro"/>
</dbReference>
<reference evidence="2 3" key="1">
    <citation type="journal article" date="2018" name="Nat. Ecol. Evol.">
        <title>Pezizomycetes genomes reveal the molecular basis of ectomycorrhizal truffle lifestyle.</title>
        <authorList>
            <person name="Murat C."/>
            <person name="Payen T."/>
            <person name="Noel B."/>
            <person name="Kuo A."/>
            <person name="Morin E."/>
            <person name="Chen J."/>
            <person name="Kohler A."/>
            <person name="Krizsan K."/>
            <person name="Balestrini R."/>
            <person name="Da Silva C."/>
            <person name="Montanini B."/>
            <person name="Hainaut M."/>
            <person name="Levati E."/>
            <person name="Barry K.W."/>
            <person name="Belfiori B."/>
            <person name="Cichocki N."/>
            <person name="Clum A."/>
            <person name="Dockter R.B."/>
            <person name="Fauchery L."/>
            <person name="Guy J."/>
            <person name="Iotti M."/>
            <person name="Le Tacon F."/>
            <person name="Lindquist E.A."/>
            <person name="Lipzen A."/>
            <person name="Malagnac F."/>
            <person name="Mello A."/>
            <person name="Molinier V."/>
            <person name="Miyauchi S."/>
            <person name="Poulain J."/>
            <person name="Riccioni C."/>
            <person name="Rubini A."/>
            <person name="Sitrit Y."/>
            <person name="Splivallo R."/>
            <person name="Traeger S."/>
            <person name="Wang M."/>
            <person name="Zifcakova L."/>
            <person name="Wipf D."/>
            <person name="Zambonelli A."/>
            <person name="Paolocci F."/>
            <person name="Nowrousian M."/>
            <person name="Ottonello S."/>
            <person name="Baldrian P."/>
            <person name="Spatafora J.W."/>
            <person name="Henrissat B."/>
            <person name="Nagy L.G."/>
            <person name="Aury J.M."/>
            <person name="Wincker P."/>
            <person name="Grigoriev I.V."/>
            <person name="Bonfante P."/>
            <person name="Martin F.M."/>
        </authorList>
    </citation>
    <scope>NUCLEOTIDE SEQUENCE [LARGE SCALE GENOMIC DNA]</scope>
    <source>
        <strain evidence="2 3">120613-1</strain>
    </source>
</reference>
<dbReference type="InterPro" id="IPR037165">
    <property type="entry name" value="AldOxase/xan_DH_Mopterin-bd_sf"/>
</dbReference>
<dbReference type="PANTHER" id="PTHR11908:SF161">
    <property type="entry name" value="NICOTINATE HYDROXYLASE HNXS"/>
    <property type="match status" value="1"/>
</dbReference>
<dbReference type="InterPro" id="IPR046867">
    <property type="entry name" value="AldOxase/xan_DH_MoCoBD2"/>
</dbReference>
<dbReference type="STRING" id="1336337.A0A3N4J8B0"/>
<dbReference type="SUPFAM" id="SSF56003">
    <property type="entry name" value="Molybdenum cofactor-binding domain"/>
    <property type="match status" value="1"/>
</dbReference>
<organism evidence="2 3">
    <name type="scientific">Choiromyces venosus 120613-1</name>
    <dbReference type="NCBI Taxonomy" id="1336337"/>
    <lineage>
        <taxon>Eukaryota</taxon>
        <taxon>Fungi</taxon>
        <taxon>Dikarya</taxon>
        <taxon>Ascomycota</taxon>
        <taxon>Pezizomycotina</taxon>
        <taxon>Pezizomycetes</taxon>
        <taxon>Pezizales</taxon>
        <taxon>Tuberaceae</taxon>
        <taxon>Choiromyces</taxon>
    </lineage>
</organism>
<dbReference type="Proteomes" id="UP000276215">
    <property type="component" value="Unassembled WGS sequence"/>
</dbReference>